<dbReference type="Pfam" id="PF01266">
    <property type="entry name" value="DAO"/>
    <property type="match status" value="1"/>
</dbReference>
<protein>
    <submittedName>
        <fullName evidence="3">Gamma-glutamylputrescine oxidase</fullName>
    </submittedName>
</protein>
<dbReference type="PANTHER" id="PTHR13847:SF281">
    <property type="entry name" value="FAD DEPENDENT OXIDOREDUCTASE DOMAIN-CONTAINING PROTEIN"/>
    <property type="match status" value="1"/>
</dbReference>
<gene>
    <name evidence="3" type="ORF">LX59_02290</name>
</gene>
<name>A0A562I0S2_9GAMM</name>
<dbReference type="Gene3D" id="3.50.50.60">
    <property type="entry name" value="FAD/NAD(P)-binding domain"/>
    <property type="match status" value="1"/>
</dbReference>
<dbReference type="InterPro" id="IPR036188">
    <property type="entry name" value="FAD/NAD-bd_sf"/>
</dbReference>
<dbReference type="InterPro" id="IPR006076">
    <property type="entry name" value="FAD-dep_OxRdtase"/>
</dbReference>
<reference evidence="3 4" key="1">
    <citation type="submission" date="2019-07" db="EMBL/GenBank/DDBJ databases">
        <title>Genomic Encyclopedia of Type Strains, Phase I: the one thousand microbial genomes (KMG-I) project.</title>
        <authorList>
            <person name="Kyrpides N."/>
        </authorList>
    </citation>
    <scope>NUCLEOTIDE SEQUENCE [LARGE SCALE GENOMIC DNA]</scope>
    <source>
        <strain evidence="3 4">DSM 375</strain>
    </source>
</reference>
<dbReference type="EMBL" id="VLKG01000008">
    <property type="protein sequence ID" value="TWH64620.1"/>
    <property type="molecule type" value="Genomic_DNA"/>
</dbReference>
<keyword evidence="1" id="KW-0560">Oxidoreductase</keyword>
<evidence type="ECO:0000313" key="3">
    <source>
        <dbReference type="EMBL" id="TWH64620.1"/>
    </source>
</evidence>
<dbReference type="OrthoDB" id="6925984at2"/>
<organism evidence="3 4">
    <name type="scientific">Azomonas agilis</name>
    <dbReference type="NCBI Taxonomy" id="116849"/>
    <lineage>
        <taxon>Bacteria</taxon>
        <taxon>Pseudomonadati</taxon>
        <taxon>Pseudomonadota</taxon>
        <taxon>Gammaproteobacteria</taxon>
        <taxon>Pseudomonadales</taxon>
        <taxon>Pseudomonadaceae</taxon>
        <taxon>Azomonas</taxon>
    </lineage>
</organism>
<evidence type="ECO:0000259" key="2">
    <source>
        <dbReference type="Pfam" id="PF01266"/>
    </source>
</evidence>
<dbReference type="AlphaFoldDB" id="A0A562I0S2"/>
<sequence>MSPLLHDPQHASNYYAATAHPAPSYPRLNEPLQADVCVVGGGFTGINTALELAQRGFSVVLLEAEYLGWGASGRNGGQLIRGIGHDLEGFRPLLGDEGILALQQMGLAAVELVRQRIQAFNIDCDLKWGFCDLATKPKHLEALQAEQESLQQLGYKHALSYLPQDQIQQVIGSERYLGGLLDQGSGHLHPLNLVLGEAAAAQSLGVRIFEQSAAVKIDYEPKICVHTAQGQVQAEYLVLAGNAHLGAVQPKLARQVLPAGSYLIATESLSEALWRSLLPQDTAVCDQRAIMDYFRLSADRRLIFGGACHYSGRDPKDIAAYMRPKMLRVFPQLAHTRIEYQWSGLIGISANRLPQIGRLADHPQVFYAQAYSGHGLNNTHLAGHLLAQAISGQASTGFELFAQVPHRAFPGGRYLRAPLVALGMLWHRLRDLG</sequence>
<evidence type="ECO:0000313" key="4">
    <source>
        <dbReference type="Proteomes" id="UP000319627"/>
    </source>
</evidence>
<dbReference type="RefSeq" id="WP_144571990.1">
    <property type="nucleotide sequence ID" value="NZ_VLKG01000008.1"/>
</dbReference>
<keyword evidence="4" id="KW-1185">Reference proteome</keyword>
<dbReference type="SUPFAM" id="SSF51905">
    <property type="entry name" value="FAD/NAD(P)-binding domain"/>
    <property type="match status" value="1"/>
</dbReference>
<dbReference type="Gene3D" id="3.30.9.10">
    <property type="entry name" value="D-Amino Acid Oxidase, subunit A, domain 2"/>
    <property type="match status" value="1"/>
</dbReference>
<feature type="domain" description="FAD dependent oxidoreductase" evidence="2">
    <location>
        <begin position="35"/>
        <end position="388"/>
    </location>
</feature>
<dbReference type="Proteomes" id="UP000319627">
    <property type="component" value="Unassembled WGS sequence"/>
</dbReference>
<accession>A0A562I0S2</accession>
<dbReference type="PANTHER" id="PTHR13847">
    <property type="entry name" value="SARCOSINE DEHYDROGENASE-RELATED"/>
    <property type="match status" value="1"/>
</dbReference>
<evidence type="ECO:0000256" key="1">
    <source>
        <dbReference type="ARBA" id="ARBA00023002"/>
    </source>
</evidence>
<dbReference type="GO" id="GO:0005737">
    <property type="term" value="C:cytoplasm"/>
    <property type="evidence" value="ECO:0007669"/>
    <property type="project" value="TreeGrafter"/>
</dbReference>
<dbReference type="GO" id="GO:0016491">
    <property type="term" value="F:oxidoreductase activity"/>
    <property type="evidence" value="ECO:0007669"/>
    <property type="project" value="UniProtKB-KW"/>
</dbReference>
<comment type="caution">
    <text evidence="3">The sequence shown here is derived from an EMBL/GenBank/DDBJ whole genome shotgun (WGS) entry which is preliminary data.</text>
</comment>
<proteinExistence type="predicted"/>